<evidence type="ECO:0000256" key="1">
    <source>
        <dbReference type="ARBA" id="ARBA00023015"/>
    </source>
</evidence>
<dbReference type="InterPro" id="IPR000835">
    <property type="entry name" value="HTH_MarR-typ"/>
</dbReference>
<keyword evidence="6" id="KW-1185">Reference proteome</keyword>
<dbReference type="InterPro" id="IPR036388">
    <property type="entry name" value="WH-like_DNA-bd_sf"/>
</dbReference>
<proteinExistence type="predicted"/>
<dbReference type="PANTHER" id="PTHR42756">
    <property type="entry name" value="TRANSCRIPTIONAL REGULATOR, MARR"/>
    <property type="match status" value="1"/>
</dbReference>
<reference evidence="5 6" key="1">
    <citation type="submission" date="2015-03" db="EMBL/GenBank/DDBJ databases">
        <title>Luteipulveratus halotolerans sp. nov., a novel actinobacterium (Dermacoccaceae) from Sarawak, Malaysia.</title>
        <authorList>
            <person name="Juboi H."/>
            <person name="Basik A."/>
            <person name="Shamsul S.S."/>
            <person name="Arnold P."/>
            <person name="Schmitt E.K."/>
            <person name="Sanglier J.-J."/>
            <person name="Yeo T."/>
        </authorList>
    </citation>
    <scope>NUCLEOTIDE SEQUENCE [LARGE SCALE GENOMIC DNA]</scope>
    <source>
        <strain evidence="5 6">MN07-A0370</strain>
    </source>
</reference>
<dbReference type="PATRIC" id="fig|571913.6.peg.3197"/>
<keyword evidence="3" id="KW-0804">Transcription</keyword>
<evidence type="ECO:0000256" key="2">
    <source>
        <dbReference type="ARBA" id="ARBA00023125"/>
    </source>
</evidence>
<evidence type="ECO:0000259" key="4">
    <source>
        <dbReference type="PROSITE" id="PS50995"/>
    </source>
</evidence>
<dbReference type="EMBL" id="CP011112">
    <property type="protein sequence ID" value="AKU16974.1"/>
    <property type="molecule type" value="Genomic_DNA"/>
</dbReference>
<dbReference type="AlphaFoldDB" id="A0A0K1JJR9"/>
<evidence type="ECO:0000313" key="5">
    <source>
        <dbReference type="EMBL" id="AKU16974.1"/>
    </source>
</evidence>
<organism evidence="5 6">
    <name type="scientific">Luteipulveratus mongoliensis</name>
    <dbReference type="NCBI Taxonomy" id="571913"/>
    <lineage>
        <taxon>Bacteria</taxon>
        <taxon>Bacillati</taxon>
        <taxon>Actinomycetota</taxon>
        <taxon>Actinomycetes</taxon>
        <taxon>Micrococcales</taxon>
        <taxon>Dermacoccaceae</taxon>
        <taxon>Luteipulveratus</taxon>
    </lineage>
</organism>
<dbReference type="InterPro" id="IPR036390">
    <property type="entry name" value="WH_DNA-bd_sf"/>
</dbReference>
<keyword evidence="2" id="KW-0238">DNA-binding</keyword>
<protein>
    <recommendedName>
        <fullName evidence="4">HTH marR-type domain-containing protein</fullName>
    </recommendedName>
</protein>
<sequence length="170" mass="19450">MSVARDDSRSDHTEEILSAWSRERPDVDVSSISIITPLWRLGRAVVLNRERTLAAFDLDHSGLDVLATLRRSGAPYRLTSTELSLRCEVTLGATTQRVARLEARGLIERIREEPDRRTVFVRLTMEGQELLDEVFGEVMRSDETMLDGLSDNDRATLSRLLRRWERAVVR</sequence>
<dbReference type="SMART" id="SM00347">
    <property type="entry name" value="HTH_MARR"/>
    <property type="match status" value="1"/>
</dbReference>
<dbReference type="SUPFAM" id="SSF46785">
    <property type="entry name" value="Winged helix' DNA-binding domain"/>
    <property type="match status" value="1"/>
</dbReference>
<dbReference type="Gene3D" id="1.10.10.10">
    <property type="entry name" value="Winged helix-like DNA-binding domain superfamily/Winged helix DNA-binding domain"/>
    <property type="match status" value="1"/>
</dbReference>
<dbReference type="PROSITE" id="PS50995">
    <property type="entry name" value="HTH_MARR_2"/>
    <property type="match status" value="1"/>
</dbReference>
<dbReference type="PANTHER" id="PTHR42756:SF1">
    <property type="entry name" value="TRANSCRIPTIONAL REPRESSOR OF EMRAB OPERON"/>
    <property type="match status" value="1"/>
</dbReference>
<dbReference type="STRING" id="571913.VV02_15750"/>
<dbReference type="PRINTS" id="PR00598">
    <property type="entry name" value="HTHMARR"/>
</dbReference>
<dbReference type="KEGG" id="lmoi:VV02_15750"/>
<dbReference type="Proteomes" id="UP000066480">
    <property type="component" value="Chromosome"/>
</dbReference>
<dbReference type="GO" id="GO:0003700">
    <property type="term" value="F:DNA-binding transcription factor activity"/>
    <property type="evidence" value="ECO:0007669"/>
    <property type="project" value="InterPro"/>
</dbReference>
<gene>
    <name evidence="5" type="ORF">VV02_15750</name>
</gene>
<keyword evidence="1" id="KW-0805">Transcription regulation</keyword>
<dbReference type="OrthoDB" id="3237509at2"/>
<dbReference type="Pfam" id="PF12802">
    <property type="entry name" value="MarR_2"/>
    <property type="match status" value="1"/>
</dbReference>
<evidence type="ECO:0000313" key="6">
    <source>
        <dbReference type="Proteomes" id="UP000066480"/>
    </source>
</evidence>
<dbReference type="GO" id="GO:0003677">
    <property type="term" value="F:DNA binding"/>
    <property type="evidence" value="ECO:0007669"/>
    <property type="project" value="UniProtKB-KW"/>
</dbReference>
<evidence type="ECO:0000256" key="3">
    <source>
        <dbReference type="ARBA" id="ARBA00023163"/>
    </source>
</evidence>
<accession>A0A0K1JJR9</accession>
<feature type="domain" description="HTH marR-type" evidence="4">
    <location>
        <begin position="31"/>
        <end position="166"/>
    </location>
</feature>
<name>A0A0K1JJR9_9MICO</name>